<evidence type="ECO:0000256" key="6">
    <source>
        <dbReference type="SAM" id="Phobius"/>
    </source>
</evidence>
<dbReference type="AlphaFoldDB" id="T1A097"/>
<evidence type="ECO:0000256" key="3">
    <source>
        <dbReference type="ARBA" id="ARBA00022692"/>
    </source>
</evidence>
<keyword evidence="3 6" id="KW-0812">Transmembrane</keyword>
<feature type="transmembrane region" description="Helical" evidence="6">
    <location>
        <begin position="53"/>
        <end position="76"/>
    </location>
</feature>
<gene>
    <name evidence="7" type="ORF">B2A_07351</name>
</gene>
<dbReference type="PANTHER" id="PTHR42682:SF3">
    <property type="entry name" value="FORMATE HYDROGENLYASE SUBUNIT 3-RELATED"/>
    <property type="match status" value="1"/>
</dbReference>
<dbReference type="GO" id="GO:0005886">
    <property type="term" value="C:plasma membrane"/>
    <property type="evidence" value="ECO:0007669"/>
    <property type="project" value="UniProtKB-SubCell"/>
</dbReference>
<keyword evidence="5 6" id="KW-0472">Membrane</keyword>
<reference evidence="7" key="2">
    <citation type="journal article" date="2014" name="ISME J.">
        <title>Microbial stratification in low pH oxic and suboxic macroscopic growths along an acid mine drainage.</title>
        <authorList>
            <person name="Mendez-Garcia C."/>
            <person name="Mesa V."/>
            <person name="Sprenger R.R."/>
            <person name="Richter M."/>
            <person name="Diez M.S."/>
            <person name="Solano J."/>
            <person name="Bargiela R."/>
            <person name="Golyshina O.V."/>
            <person name="Manteca A."/>
            <person name="Ramos J.L."/>
            <person name="Gallego J.R."/>
            <person name="Llorente I."/>
            <person name="Martins Dos Santos V.A."/>
            <person name="Jensen O.N."/>
            <person name="Pelaez A.I."/>
            <person name="Sanchez J."/>
            <person name="Ferrer M."/>
        </authorList>
    </citation>
    <scope>NUCLEOTIDE SEQUENCE</scope>
</reference>
<comment type="caution">
    <text evidence="7">The sequence shown here is derived from an EMBL/GenBank/DDBJ whole genome shotgun (WGS) entry which is preliminary data.</text>
</comment>
<keyword evidence="2" id="KW-1003">Cell membrane</keyword>
<keyword evidence="4 6" id="KW-1133">Transmembrane helix</keyword>
<evidence type="ECO:0000256" key="2">
    <source>
        <dbReference type="ARBA" id="ARBA00022475"/>
    </source>
</evidence>
<organism evidence="7">
    <name type="scientific">mine drainage metagenome</name>
    <dbReference type="NCBI Taxonomy" id="410659"/>
    <lineage>
        <taxon>unclassified sequences</taxon>
        <taxon>metagenomes</taxon>
        <taxon>ecological metagenomes</taxon>
    </lineage>
</organism>
<dbReference type="EMBL" id="AUZZ01005259">
    <property type="protein sequence ID" value="EQD50297.1"/>
    <property type="molecule type" value="Genomic_DNA"/>
</dbReference>
<evidence type="ECO:0000256" key="4">
    <source>
        <dbReference type="ARBA" id="ARBA00022989"/>
    </source>
</evidence>
<evidence type="ECO:0000256" key="5">
    <source>
        <dbReference type="ARBA" id="ARBA00023136"/>
    </source>
</evidence>
<dbReference type="InterPro" id="IPR052175">
    <property type="entry name" value="ComplexI-like_HydComp"/>
</dbReference>
<comment type="subcellular location">
    <subcellularLocation>
        <location evidence="1">Cell membrane</location>
        <topology evidence="1">Multi-pass membrane protein</topology>
    </subcellularLocation>
</comment>
<name>T1A097_9ZZZZ</name>
<evidence type="ECO:0000256" key="1">
    <source>
        <dbReference type="ARBA" id="ARBA00004651"/>
    </source>
</evidence>
<dbReference type="PANTHER" id="PTHR42682">
    <property type="entry name" value="HYDROGENASE-4 COMPONENT F"/>
    <property type="match status" value="1"/>
</dbReference>
<evidence type="ECO:0000313" key="7">
    <source>
        <dbReference type="EMBL" id="EQD50297.1"/>
    </source>
</evidence>
<sequence length="151" mass="15804">MATGAGILATACLVLGVAPFLVLPAVLDAARTATGTTIADPLSRGWSLGLSGVHGALAPGLIAAGLTLAIGLVAGARRLAQVRALRHVEAWGCGREIQTARMQYTATSFAEPLIRVFDDVLQPVHDLDISHTAESRYYVESARFHTSLEDG</sequence>
<reference evidence="7" key="1">
    <citation type="submission" date="2013-08" db="EMBL/GenBank/DDBJ databases">
        <authorList>
            <person name="Mendez C."/>
            <person name="Richter M."/>
            <person name="Ferrer M."/>
            <person name="Sanchez J."/>
        </authorList>
    </citation>
    <scope>NUCLEOTIDE SEQUENCE</scope>
</reference>
<protein>
    <submittedName>
        <fullName evidence="7">Oxidoreductase</fullName>
    </submittedName>
</protein>
<feature type="non-terminal residue" evidence="7">
    <location>
        <position position="151"/>
    </location>
</feature>
<proteinExistence type="predicted"/>
<accession>T1A097</accession>